<keyword evidence="2" id="KW-0680">Restriction system</keyword>
<dbReference type="Pfam" id="PF01420">
    <property type="entry name" value="Methylase_S"/>
    <property type="match status" value="2"/>
</dbReference>
<reference evidence="5 6" key="1">
    <citation type="journal article" date="2018" name="J Appl Environ Microbiol">
        <title>The gut symbionts Lactobacillus reuteri R2lc and 2010 encode a polyketide synthase cluster that activates the mammalian aryl-hydrocarbon receptor.</title>
        <authorList>
            <person name="Ozcam M."/>
            <person name="Roos S."/>
            <person name="Van Pijkeren J.P."/>
        </authorList>
    </citation>
    <scope>NUCLEOTIDE SEQUENCE [LARGE SCALE GENOMIC DNA]</scope>
    <source>
        <strain evidence="5 6">R2lc</strain>
    </source>
</reference>
<dbReference type="RefSeq" id="WP_124216051.1">
    <property type="nucleotide sequence ID" value="NZ_PTLS01000018.1"/>
</dbReference>
<feature type="domain" description="Type I restriction modification DNA specificity" evidence="4">
    <location>
        <begin position="3"/>
        <end position="168"/>
    </location>
</feature>
<dbReference type="GO" id="GO:0003677">
    <property type="term" value="F:DNA binding"/>
    <property type="evidence" value="ECO:0007669"/>
    <property type="project" value="UniProtKB-KW"/>
</dbReference>
<proteinExistence type="inferred from homology"/>
<evidence type="ECO:0000259" key="4">
    <source>
        <dbReference type="Pfam" id="PF01420"/>
    </source>
</evidence>
<comment type="caution">
    <text evidence="5">The sequence shown here is derived from an EMBL/GenBank/DDBJ whole genome shotgun (WGS) entry which is preliminary data.</text>
</comment>
<keyword evidence="5" id="KW-0378">Hydrolase</keyword>
<dbReference type="AlphaFoldDB" id="A0A3M6SGJ3"/>
<dbReference type="GO" id="GO:0004519">
    <property type="term" value="F:endonuclease activity"/>
    <property type="evidence" value="ECO:0007669"/>
    <property type="project" value="UniProtKB-KW"/>
</dbReference>
<evidence type="ECO:0000313" key="6">
    <source>
        <dbReference type="Proteomes" id="UP000276940"/>
    </source>
</evidence>
<protein>
    <submittedName>
        <fullName evidence="5">Restriction endonuclease subunit S</fullName>
    </submittedName>
</protein>
<keyword evidence="5" id="KW-0255">Endonuclease</keyword>
<dbReference type="PANTHER" id="PTHR30408:SF13">
    <property type="entry name" value="TYPE I RESTRICTION ENZYME HINDI SPECIFICITY SUBUNIT"/>
    <property type="match status" value="1"/>
</dbReference>
<evidence type="ECO:0000256" key="3">
    <source>
        <dbReference type="ARBA" id="ARBA00023125"/>
    </source>
</evidence>
<evidence type="ECO:0000256" key="1">
    <source>
        <dbReference type="ARBA" id="ARBA00010923"/>
    </source>
</evidence>
<evidence type="ECO:0000313" key="5">
    <source>
        <dbReference type="EMBL" id="RMX26488.1"/>
    </source>
</evidence>
<gene>
    <name evidence="5" type="ORF">C5O77_02335</name>
</gene>
<name>A0A3M6SGJ3_LIMRT</name>
<dbReference type="InterPro" id="IPR000055">
    <property type="entry name" value="Restrct_endonuc_typeI_TRD"/>
</dbReference>
<sequence>MKYKNIQLKDVADIVMGQSPKSVFYNTNGNGIPFLQGVRTFGENYPQIDTWTTSYNRKAKSGEILFSVRAPVGRVNWANQDLAVGRGLAALKIKSSYSKEYLYYLFKKIGGQLDSLATGTVFTSINKKELEALELKIPVNLSDQEKIADYLQKFDQEIELNNQINDNLVELVDSYFINFLNNVTTVEKTIEDIGTVVGGGTPSKKIAAYWNGDIAWVTPKDLSQHPLIFTSSGENYITGLGLAKGSAKLLPTNTILFSSRAPIGYISIAKNNLATNQGFKSVIPNKEYSFQFIYELLKHETAAIKNEANGSTFKEISGKKLKQHIINIPNSEDTSKFNEITKPIFKQLRKLEEENEKLLAIKKELLEKYF</sequence>
<dbReference type="InterPro" id="IPR052021">
    <property type="entry name" value="Type-I_RS_S_subunit"/>
</dbReference>
<dbReference type="CDD" id="cd17273">
    <property type="entry name" value="RMtype1_S_EcoJA69PI-TRD1-CR1_like"/>
    <property type="match status" value="1"/>
</dbReference>
<dbReference type="InterPro" id="IPR044946">
    <property type="entry name" value="Restrct_endonuc_typeI_TRD_sf"/>
</dbReference>
<feature type="domain" description="Type I restriction modification DNA specificity" evidence="4">
    <location>
        <begin position="185"/>
        <end position="353"/>
    </location>
</feature>
<dbReference type="GO" id="GO:0009307">
    <property type="term" value="P:DNA restriction-modification system"/>
    <property type="evidence" value="ECO:0007669"/>
    <property type="project" value="UniProtKB-KW"/>
</dbReference>
<dbReference type="Gene3D" id="3.90.220.20">
    <property type="entry name" value="DNA methylase specificity domains"/>
    <property type="match status" value="2"/>
</dbReference>
<keyword evidence="5" id="KW-0540">Nuclease</keyword>
<keyword evidence="3" id="KW-0238">DNA-binding</keyword>
<evidence type="ECO:0000256" key="2">
    <source>
        <dbReference type="ARBA" id="ARBA00022747"/>
    </source>
</evidence>
<dbReference type="Proteomes" id="UP000276940">
    <property type="component" value="Unassembled WGS sequence"/>
</dbReference>
<dbReference type="PANTHER" id="PTHR30408">
    <property type="entry name" value="TYPE-1 RESTRICTION ENZYME ECOKI SPECIFICITY PROTEIN"/>
    <property type="match status" value="1"/>
</dbReference>
<accession>A0A3M6SGJ3</accession>
<dbReference type="SUPFAM" id="SSF116734">
    <property type="entry name" value="DNA methylase specificity domain"/>
    <property type="match status" value="2"/>
</dbReference>
<organism evidence="5 6">
    <name type="scientific">Limosilactobacillus reuteri</name>
    <name type="common">Lactobacillus reuteri</name>
    <dbReference type="NCBI Taxonomy" id="1598"/>
    <lineage>
        <taxon>Bacteria</taxon>
        <taxon>Bacillati</taxon>
        <taxon>Bacillota</taxon>
        <taxon>Bacilli</taxon>
        <taxon>Lactobacillales</taxon>
        <taxon>Lactobacillaceae</taxon>
        <taxon>Limosilactobacillus</taxon>
    </lineage>
</organism>
<comment type="similarity">
    <text evidence="1">Belongs to the type-I restriction system S methylase family.</text>
</comment>
<dbReference type="EMBL" id="PTLS01000018">
    <property type="protein sequence ID" value="RMX26488.1"/>
    <property type="molecule type" value="Genomic_DNA"/>
</dbReference>